<keyword evidence="3" id="KW-1185">Reference proteome</keyword>
<gene>
    <name evidence="2" type="ORF">BOO71_0013393</name>
</gene>
<dbReference type="AlphaFoldDB" id="A0A1U7NSJ1"/>
<evidence type="ECO:0000313" key="2">
    <source>
        <dbReference type="EMBL" id="OLV15880.1"/>
    </source>
</evidence>
<sequence>MLPDAISRQIIDDHARRPRHVGELPGIVGVSRDNPGCGDQLTVWADVQEGRIVQLTFQGRGCAISQSAASLMTVILTGKTLAEAQQVAAVYRSMVMGEAEPGASLGDLQALAGVSKLHARRKCALLAWDALAEALDGVSAQAGAGSPS</sequence>
<dbReference type="NCBIfam" id="TIGR01994">
    <property type="entry name" value="SUF_scaf_2"/>
    <property type="match status" value="1"/>
</dbReference>
<dbReference type="Proteomes" id="UP000186607">
    <property type="component" value="Unassembled WGS sequence"/>
</dbReference>
<reference evidence="2 3" key="1">
    <citation type="submission" date="2017-01" db="EMBL/GenBank/DDBJ databases">
        <title>Genome Analysis of Deinococcus marmoris KOPRI26562.</title>
        <authorList>
            <person name="Kim J.H."/>
            <person name="Oh H.-M."/>
        </authorList>
    </citation>
    <scope>NUCLEOTIDE SEQUENCE [LARGE SCALE GENOMIC DNA]</scope>
    <source>
        <strain evidence="2 3">KOPRI26562</strain>
    </source>
</reference>
<protein>
    <submittedName>
        <fullName evidence="2">Iron-sulfur cluster assembly scaffold protein for SUF system, SufE2</fullName>
    </submittedName>
</protein>
<dbReference type="OrthoDB" id="9804157at2"/>
<dbReference type="InterPro" id="IPR002871">
    <property type="entry name" value="NIF_FeS_clus_asmbl_NifU_N"/>
</dbReference>
<evidence type="ECO:0000313" key="3">
    <source>
        <dbReference type="Proteomes" id="UP000186607"/>
    </source>
</evidence>
<dbReference type="GO" id="GO:0005506">
    <property type="term" value="F:iron ion binding"/>
    <property type="evidence" value="ECO:0007669"/>
    <property type="project" value="InterPro"/>
</dbReference>
<accession>A0A1U7NSJ1</accession>
<dbReference type="Pfam" id="PF01592">
    <property type="entry name" value="NifU_N"/>
    <property type="match status" value="1"/>
</dbReference>
<dbReference type="PANTHER" id="PTHR10093">
    <property type="entry name" value="IRON-SULFUR CLUSTER ASSEMBLY ENZYME NIFU HOMOLOG"/>
    <property type="match status" value="1"/>
</dbReference>
<dbReference type="Gene3D" id="3.90.1010.10">
    <property type="match status" value="1"/>
</dbReference>
<organism evidence="2 3">
    <name type="scientific">Deinococcus marmoris</name>
    <dbReference type="NCBI Taxonomy" id="249408"/>
    <lineage>
        <taxon>Bacteria</taxon>
        <taxon>Thermotogati</taxon>
        <taxon>Deinococcota</taxon>
        <taxon>Deinococci</taxon>
        <taxon>Deinococcales</taxon>
        <taxon>Deinococcaceae</taxon>
        <taxon>Deinococcus</taxon>
    </lineage>
</organism>
<dbReference type="STRING" id="249408.BOO71_0013393"/>
<name>A0A1U7NSJ1_9DEIO</name>
<feature type="domain" description="NIF system FeS cluster assembly NifU N-terminal" evidence="1">
    <location>
        <begin position="10"/>
        <end position="123"/>
    </location>
</feature>
<dbReference type="CDD" id="cd06664">
    <property type="entry name" value="IscU_like"/>
    <property type="match status" value="1"/>
</dbReference>
<dbReference type="RefSeq" id="WP_075836470.1">
    <property type="nucleotide sequence ID" value="NZ_MSTI01000158.1"/>
</dbReference>
<dbReference type="SUPFAM" id="SSF82649">
    <property type="entry name" value="SufE/NifU"/>
    <property type="match status" value="1"/>
</dbReference>
<dbReference type="EMBL" id="MSTI01000158">
    <property type="protein sequence ID" value="OLV15880.1"/>
    <property type="molecule type" value="Genomic_DNA"/>
</dbReference>
<proteinExistence type="predicted"/>
<evidence type="ECO:0000259" key="1">
    <source>
        <dbReference type="Pfam" id="PF01592"/>
    </source>
</evidence>
<comment type="caution">
    <text evidence="2">The sequence shown here is derived from an EMBL/GenBank/DDBJ whole genome shotgun (WGS) entry which is preliminary data.</text>
</comment>
<dbReference type="GO" id="GO:0016226">
    <property type="term" value="P:iron-sulfur cluster assembly"/>
    <property type="evidence" value="ECO:0007669"/>
    <property type="project" value="InterPro"/>
</dbReference>
<dbReference type="GO" id="GO:0051536">
    <property type="term" value="F:iron-sulfur cluster binding"/>
    <property type="evidence" value="ECO:0007669"/>
    <property type="project" value="InterPro"/>
</dbReference>